<evidence type="ECO:0000256" key="1">
    <source>
        <dbReference type="SAM" id="MobiDB-lite"/>
    </source>
</evidence>
<gene>
    <name evidence="3" type="ORF">DL546_002090</name>
</gene>
<dbReference type="OrthoDB" id="4777269at2759"/>
<evidence type="ECO:0000313" key="3">
    <source>
        <dbReference type="EMBL" id="RKU40463.1"/>
    </source>
</evidence>
<organism evidence="3 4">
    <name type="scientific">Coniochaeta pulveracea</name>
    <dbReference type="NCBI Taxonomy" id="177199"/>
    <lineage>
        <taxon>Eukaryota</taxon>
        <taxon>Fungi</taxon>
        <taxon>Dikarya</taxon>
        <taxon>Ascomycota</taxon>
        <taxon>Pezizomycotina</taxon>
        <taxon>Sordariomycetes</taxon>
        <taxon>Sordariomycetidae</taxon>
        <taxon>Coniochaetales</taxon>
        <taxon>Coniochaetaceae</taxon>
        <taxon>Coniochaeta</taxon>
    </lineage>
</organism>
<dbReference type="Proteomes" id="UP000275385">
    <property type="component" value="Unassembled WGS sequence"/>
</dbReference>
<evidence type="ECO:0000313" key="4">
    <source>
        <dbReference type="Proteomes" id="UP000275385"/>
    </source>
</evidence>
<protein>
    <recommendedName>
        <fullName evidence="2">HNH nuclease domain-containing protein</fullName>
    </recommendedName>
</protein>
<evidence type="ECO:0000259" key="2">
    <source>
        <dbReference type="Pfam" id="PF13391"/>
    </source>
</evidence>
<keyword evidence="4" id="KW-1185">Reference proteome</keyword>
<proteinExistence type="predicted"/>
<feature type="region of interest" description="Disordered" evidence="1">
    <location>
        <begin position="457"/>
        <end position="479"/>
    </location>
</feature>
<feature type="domain" description="HNH nuclease" evidence="2">
    <location>
        <begin position="200"/>
        <end position="274"/>
    </location>
</feature>
<dbReference type="EMBL" id="QVQW01000103">
    <property type="protein sequence ID" value="RKU40463.1"/>
    <property type="molecule type" value="Genomic_DNA"/>
</dbReference>
<sequence length="479" mass="53735">MSTIPTTPGPSKKPTRPRGGGHPRSATGSSKRSRDISDRQGPPSSPSKKPRDDARDEAAIKSRVIPGTDLSAAGLDLPKDKKDAHAVLVEYYKERSRVAQDLTKNLATRRRATDELPHIVATIAAMYGPWIPIRWQPWVDLPDDEVLLEHAVTLLGKMTAGMIPAWKTLRLPTEYCSTEARDTDTINAQNRVRSWYNSLCCATGVSTTQACHIVANSIERNDKSPFWSGLRCFWTRSQVDDLQAYLKTPKAHERNLMILSRDMHEGWSQGRFAFTPQMSDHDRLQLEFHWLSHGAVGNVEHVQGFHTNIAECRKGDQPRLLQTGDIIELQTIDPEKCPYPDEALLHLQYHLNRVCCASAAAGLLEFLTQDPPPTGESEATLVDGNEELPEHEYGIVREWVDPDYINFLVDEAVEQRIITAEHGEKWRAYYNGPLDTQTLQARDLPVNTPSLEPLMLQESTSVPSTPPSTPSEISLRQFN</sequence>
<comment type="caution">
    <text evidence="3">The sequence shown here is derived from an EMBL/GenBank/DDBJ whole genome shotgun (WGS) entry which is preliminary data.</text>
</comment>
<name>A0A420XXS6_9PEZI</name>
<feature type="region of interest" description="Disordered" evidence="1">
    <location>
        <begin position="1"/>
        <end position="65"/>
    </location>
</feature>
<accession>A0A420XXS6</accession>
<dbReference type="AlphaFoldDB" id="A0A420XXS6"/>
<reference evidence="3 4" key="1">
    <citation type="submission" date="2018-08" db="EMBL/GenBank/DDBJ databases">
        <title>Draft genome of the lignicolous fungus Coniochaeta pulveracea.</title>
        <authorList>
            <person name="Borstlap C.J."/>
            <person name="De Witt R.N."/>
            <person name="Botha A."/>
            <person name="Volschenk H."/>
        </authorList>
    </citation>
    <scope>NUCLEOTIDE SEQUENCE [LARGE SCALE GENOMIC DNA]</scope>
    <source>
        <strain evidence="3 4">CAB683</strain>
    </source>
</reference>
<dbReference type="Pfam" id="PF13391">
    <property type="entry name" value="HNH_2"/>
    <property type="match status" value="1"/>
</dbReference>
<feature type="compositionally biased region" description="Basic and acidic residues" evidence="1">
    <location>
        <begin position="49"/>
        <end position="60"/>
    </location>
</feature>
<dbReference type="InterPro" id="IPR003615">
    <property type="entry name" value="HNH_nuc"/>
</dbReference>